<dbReference type="AlphaFoldDB" id="C0GFK0"/>
<protein>
    <submittedName>
        <fullName evidence="2">GCN5-related N-acetyltransferase</fullName>
    </submittedName>
</protein>
<name>C0GFK0_DETAL</name>
<dbReference type="PANTHER" id="PTHR20958">
    <property type="entry name" value="GLYCINE N-ACYLTRANSFERASE-LIKE PROTEIN"/>
    <property type="match status" value="1"/>
</dbReference>
<dbReference type="Proteomes" id="UP000006443">
    <property type="component" value="Unassembled WGS sequence"/>
</dbReference>
<dbReference type="InterPro" id="IPR053225">
    <property type="entry name" value="Acyl-CoA_N-acyltransferase"/>
</dbReference>
<gene>
    <name evidence="2" type="ORF">DealDRAFT_1259</name>
</gene>
<evidence type="ECO:0000259" key="1">
    <source>
        <dbReference type="PROSITE" id="PS51186"/>
    </source>
</evidence>
<dbReference type="eggNOG" id="COG0456">
    <property type="taxonomic scope" value="Bacteria"/>
</dbReference>
<organism evidence="2 3">
    <name type="scientific">Dethiobacter alkaliphilus AHT 1</name>
    <dbReference type="NCBI Taxonomy" id="555088"/>
    <lineage>
        <taxon>Bacteria</taxon>
        <taxon>Bacillati</taxon>
        <taxon>Bacillota</taxon>
        <taxon>Dethiobacteria</taxon>
        <taxon>Dethiobacterales</taxon>
        <taxon>Dethiobacteraceae</taxon>
        <taxon>Dethiobacter</taxon>
    </lineage>
</organism>
<feature type="domain" description="N-acetyltransferase" evidence="1">
    <location>
        <begin position="118"/>
        <end position="241"/>
    </location>
</feature>
<dbReference type="InterPro" id="IPR013653">
    <property type="entry name" value="GCN5-like_dom"/>
</dbReference>
<dbReference type="STRING" id="555088.DealDRAFT_1259"/>
<comment type="caution">
    <text evidence="2">The sequence shown here is derived from an EMBL/GenBank/DDBJ whole genome shotgun (WGS) entry which is preliminary data.</text>
</comment>
<dbReference type="InterPro" id="IPR016181">
    <property type="entry name" value="Acyl_CoA_acyltransferase"/>
</dbReference>
<dbReference type="InterPro" id="IPR000182">
    <property type="entry name" value="GNAT_dom"/>
</dbReference>
<accession>C0GFK0</accession>
<reference evidence="2 3" key="1">
    <citation type="submission" date="2009-02" db="EMBL/GenBank/DDBJ databases">
        <title>Sequencing of the draft genome and assembly of Dethiobacter alkaliphilus AHT 1.</title>
        <authorList>
            <consortium name="US DOE Joint Genome Institute (JGI-PGF)"/>
            <person name="Lucas S."/>
            <person name="Copeland A."/>
            <person name="Lapidus A."/>
            <person name="Glavina del Rio T."/>
            <person name="Dalin E."/>
            <person name="Tice H."/>
            <person name="Bruce D."/>
            <person name="Goodwin L."/>
            <person name="Pitluck S."/>
            <person name="Larimer F."/>
            <person name="Land M.L."/>
            <person name="Hauser L."/>
            <person name="Muyzer G."/>
        </authorList>
    </citation>
    <scope>NUCLEOTIDE SEQUENCE [LARGE SCALE GENOMIC DNA]</scope>
    <source>
        <strain evidence="2 3">AHT 1</strain>
    </source>
</reference>
<dbReference type="SUPFAM" id="SSF55729">
    <property type="entry name" value="Acyl-CoA N-acyltransferases (Nat)"/>
    <property type="match status" value="1"/>
</dbReference>
<evidence type="ECO:0000313" key="3">
    <source>
        <dbReference type="Proteomes" id="UP000006443"/>
    </source>
</evidence>
<dbReference type="PANTHER" id="PTHR20958:SF6">
    <property type="entry name" value="GLYCINE N-ACYLTRANSFERASE-LIKE PROTEIN"/>
    <property type="match status" value="1"/>
</dbReference>
<proteinExistence type="predicted"/>
<dbReference type="GO" id="GO:0016747">
    <property type="term" value="F:acyltransferase activity, transferring groups other than amino-acyl groups"/>
    <property type="evidence" value="ECO:0007669"/>
    <property type="project" value="InterPro"/>
</dbReference>
<keyword evidence="3" id="KW-1185">Reference proteome</keyword>
<dbReference type="RefSeq" id="WP_008515889.1">
    <property type="nucleotide sequence ID" value="NZ_ACJM01000005.1"/>
</dbReference>
<dbReference type="OrthoDB" id="3185958at2"/>
<dbReference type="EMBL" id="ACJM01000005">
    <property type="protein sequence ID" value="EEG77960.1"/>
    <property type="molecule type" value="Genomic_DNA"/>
</dbReference>
<dbReference type="CDD" id="cd04301">
    <property type="entry name" value="NAT_SF"/>
    <property type="match status" value="1"/>
</dbReference>
<keyword evidence="2" id="KW-0808">Transferase</keyword>
<dbReference type="Pfam" id="PF08445">
    <property type="entry name" value="FR47"/>
    <property type="match status" value="1"/>
</dbReference>
<evidence type="ECO:0000313" key="2">
    <source>
        <dbReference type="EMBL" id="EEG77960.1"/>
    </source>
</evidence>
<sequence length="241" mass="27335">MWHITEPAYRETLKCLKDEPVKNLNIINFMENYRIAGILKAGESVAVRGCSDNNWLYFSSSDMAELTSLTEQISSTDKNFACLESWMLPLFTEHRKVAWKMSTTQFLLREDVELSAESSAVALSPEDAPYIYQHLPYKDITSVKYIEERITQGESAGIYEQGRLVAWAATHDDGAMGLLHVLPQYRNRGYATEVMIGLIGKIRSAGKIPFGQIEGWNVKSLNLTAKLGFVPHRDVHWLMTK</sequence>
<dbReference type="PROSITE" id="PS51186">
    <property type="entry name" value="GNAT"/>
    <property type="match status" value="1"/>
</dbReference>
<dbReference type="Gene3D" id="3.40.630.30">
    <property type="match status" value="1"/>
</dbReference>